<feature type="domain" description="ABC transmembrane type-1" evidence="8">
    <location>
        <begin position="69"/>
        <end position="283"/>
    </location>
</feature>
<sequence length="293" mass="33221">MLRDKRQEYLVALLLVGPFVLIYGALFVWPTIQMAMLSFTKAPLIGTGDWVGWDNYVKILSHKLFHQAFWNTAYFVLLTVIPNTLISLVIAMAVNRLKGPVQGFVLACFFLPYILPVSVVFLTWNWIIDVQYGLVQGFVALFNGGQPISLTRTIPLFMPTVAFVTIWWTMGFNILLFIAGLRNISPEIYEAASLDSAGRWRQFQRITWPLIWPVTALVLTIQLIAQLKIFDQVYLFSIGGRQDATITLVQYVYKLAFQQNKGGEAATAAMLLFGMIIILSVLQYQLLRARGEK</sequence>
<feature type="transmembrane region" description="Helical" evidence="7">
    <location>
        <begin position="104"/>
        <end position="127"/>
    </location>
</feature>
<dbReference type="PANTHER" id="PTHR30193">
    <property type="entry name" value="ABC TRANSPORTER PERMEASE PROTEIN"/>
    <property type="match status" value="1"/>
</dbReference>
<comment type="subcellular location">
    <subcellularLocation>
        <location evidence="1 7">Cell membrane</location>
        <topology evidence="1 7">Multi-pass membrane protein</topology>
    </subcellularLocation>
</comment>
<dbReference type="Pfam" id="PF00528">
    <property type="entry name" value="BPD_transp_1"/>
    <property type="match status" value="1"/>
</dbReference>
<dbReference type="PANTHER" id="PTHR30193:SF41">
    <property type="entry name" value="DIACETYLCHITOBIOSE UPTAKE SYSTEM PERMEASE PROTEIN NGCF"/>
    <property type="match status" value="1"/>
</dbReference>
<evidence type="ECO:0000256" key="1">
    <source>
        <dbReference type="ARBA" id="ARBA00004651"/>
    </source>
</evidence>
<evidence type="ECO:0000313" key="9">
    <source>
        <dbReference type="EMBL" id="KFL32673.1"/>
    </source>
</evidence>
<evidence type="ECO:0000256" key="2">
    <source>
        <dbReference type="ARBA" id="ARBA00022448"/>
    </source>
</evidence>
<keyword evidence="2 7" id="KW-0813">Transport</keyword>
<dbReference type="PROSITE" id="PS50928">
    <property type="entry name" value="ABC_TM1"/>
    <property type="match status" value="1"/>
</dbReference>
<dbReference type="GO" id="GO:0005886">
    <property type="term" value="C:plasma membrane"/>
    <property type="evidence" value="ECO:0007669"/>
    <property type="project" value="UniProtKB-SubCell"/>
</dbReference>
<evidence type="ECO:0000256" key="7">
    <source>
        <dbReference type="RuleBase" id="RU363032"/>
    </source>
</evidence>
<dbReference type="SUPFAM" id="SSF161098">
    <property type="entry name" value="MetI-like"/>
    <property type="match status" value="1"/>
</dbReference>
<evidence type="ECO:0000313" key="10">
    <source>
        <dbReference type="Proteomes" id="UP000028981"/>
    </source>
</evidence>
<organism evidence="9 10">
    <name type="scientific">Devosia riboflavina</name>
    <dbReference type="NCBI Taxonomy" id="46914"/>
    <lineage>
        <taxon>Bacteria</taxon>
        <taxon>Pseudomonadati</taxon>
        <taxon>Pseudomonadota</taxon>
        <taxon>Alphaproteobacteria</taxon>
        <taxon>Hyphomicrobiales</taxon>
        <taxon>Devosiaceae</taxon>
        <taxon>Devosia</taxon>
    </lineage>
</organism>
<dbReference type="Proteomes" id="UP000028981">
    <property type="component" value="Unassembled WGS sequence"/>
</dbReference>
<keyword evidence="10" id="KW-1185">Reference proteome</keyword>
<keyword evidence="3" id="KW-1003">Cell membrane</keyword>
<dbReference type="CDD" id="cd06261">
    <property type="entry name" value="TM_PBP2"/>
    <property type="match status" value="1"/>
</dbReference>
<accession>A0A087M720</accession>
<feature type="transmembrane region" description="Helical" evidence="7">
    <location>
        <begin position="156"/>
        <end position="179"/>
    </location>
</feature>
<dbReference type="GO" id="GO:0055085">
    <property type="term" value="P:transmembrane transport"/>
    <property type="evidence" value="ECO:0007669"/>
    <property type="project" value="InterPro"/>
</dbReference>
<evidence type="ECO:0000259" key="8">
    <source>
        <dbReference type="PROSITE" id="PS50928"/>
    </source>
</evidence>
<comment type="similarity">
    <text evidence="7">Belongs to the binding-protein-dependent transport system permease family.</text>
</comment>
<dbReference type="Gene3D" id="1.10.3720.10">
    <property type="entry name" value="MetI-like"/>
    <property type="match status" value="1"/>
</dbReference>
<dbReference type="InterPro" id="IPR051393">
    <property type="entry name" value="ABC_transporter_permease"/>
</dbReference>
<comment type="caution">
    <text evidence="9">The sequence shown here is derived from an EMBL/GenBank/DDBJ whole genome shotgun (WGS) entry which is preliminary data.</text>
</comment>
<feature type="transmembrane region" description="Helical" evidence="7">
    <location>
        <begin position="265"/>
        <end position="287"/>
    </location>
</feature>
<dbReference type="OrthoDB" id="7939379at2"/>
<dbReference type="AlphaFoldDB" id="A0A087M720"/>
<dbReference type="RefSeq" id="WP_035077638.1">
    <property type="nucleotide sequence ID" value="NZ_JQGC01000001.1"/>
</dbReference>
<dbReference type="InterPro" id="IPR035906">
    <property type="entry name" value="MetI-like_sf"/>
</dbReference>
<feature type="transmembrane region" description="Helical" evidence="7">
    <location>
        <begin position="9"/>
        <end position="29"/>
    </location>
</feature>
<name>A0A087M720_9HYPH</name>
<gene>
    <name evidence="9" type="ORF">JP75_00490</name>
</gene>
<feature type="transmembrane region" description="Helical" evidence="7">
    <location>
        <begin position="73"/>
        <end position="92"/>
    </location>
</feature>
<dbReference type="EMBL" id="JQGC01000001">
    <property type="protein sequence ID" value="KFL32673.1"/>
    <property type="molecule type" value="Genomic_DNA"/>
</dbReference>
<evidence type="ECO:0000256" key="5">
    <source>
        <dbReference type="ARBA" id="ARBA00022989"/>
    </source>
</evidence>
<evidence type="ECO:0000256" key="3">
    <source>
        <dbReference type="ARBA" id="ARBA00022475"/>
    </source>
</evidence>
<evidence type="ECO:0000256" key="6">
    <source>
        <dbReference type="ARBA" id="ARBA00023136"/>
    </source>
</evidence>
<keyword evidence="5 7" id="KW-1133">Transmembrane helix</keyword>
<dbReference type="STRING" id="46914.JP75_00490"/>
<proteinExistence type="inferred from homology"/>
<dbReference type="InterPro" id="IPR000515">
    <property type="entry name" value="MetI-like"/>
</dbReference>
<evidence type="ECO:0000256" key="4">
    <source>
        <dbReference type="ARBA" id="ARBA00022692"/>
    </source>
</evidence>
<protein>
    <submittedName>
        <fullName evidence="9">Sugar ABC transporter permease</fullName>
    </submittedName>
</protein>
<feature type="transmembrane region" description="Helical" evidence="7">
    <location>
        <begin position="206"/>
        <end position="225"/>
    </location>
</feature>
<keyword evidence="4 7" id="KW-0812">Transmembrane</keyword>
<reference evidence="9 10" key="1">
    <citation type="submission" date="2014-08" db="EMBL/GenBank/DDBJ databases">
        <authorList>
            <person name="Hassan Y.I."/>
            <person name="Lepp D."/>
            <person name="Zhou T."/>
        </authorList>
    </citation>
    <scope>NUCLEOTIDE SEQUENCE [LARGE SCALE GENOMIC DNA]</scope>
    <source>
        <strain evidence="9 10">IFO13584</strain>
    </source>
</reference>
<keyword evidence="6 7" id="KW-0472">Membrane</keyword>